<accession>A0AAU8DU96</accession>
<dbReference type="EMBL" id="CP159218">
    <property type="protein sequence ID" value="XCG65604.1"/>
    <property type="molecule type" value="Genomic_DNA"/>
</dbReference>
<protein>
    <submittedName>
        <fullName evidence="1">DUF885 domain-containing protein</fullName>
    </submittedName>
</protein>
<name>A0AAU8DU96_9ACTN</name>
<proteinExistence type="predicted"/>
<dbReference type="Pfam" id="PF05960">
    <property type="entry name" value="DUF885"/>
    <property type="match status" value="1"/>
</dbReference>
<sequence length="576" mass="61538">MKTVTSTTTTTDTAPPGVRSIADRLLLDLSPTDPVAARAARAAGLSVDVPLLSASGPAAVDDRLAAHQRVLSALRSAVPNDAAGLDLAAALADRAQAELALHAVGFGAEQLAPLACVPQRLRSEIGQALDSAALLSIAGSGPAAVDAGWSRAAESLRELPSALRGHRDTVQRAIAEGRVPARRQVLAVAGQCGDWIDPAGSDWFRAQLTRAPQAQRARLAPAIDSAVGGVREYRAFLLDLAPHARTRDAVGPEIYTVTAGAYLGDDVDPHELAAWGQHELHRISAEIDALARTIHPDGPAAAAAQLDADPARLLHTGPQVERWLEQTLQRTCAVLDSRFVTLPEHPLPRCRISDSGAGVMYYEPAEVDGSAPGTVWWAREPGVPVHTWREHSTAHHEGVPGHHLQIALAAENPELHSWQRFCCHVHGHAEGWAHHAESWAGEIGLLDDPADRLGMLMAQAWRAARIVIDTGLHLGLRPPRGVVDGDPEHWTIPAAEQSLRRISGLGAAAAHFEVERYLGWPGQALAFRVGARLFDEILAGARRLPGFGERTYRTSLLRRGPMGLGALRDRVLSTGH</sequence>
<dbReference type="AlphaFoldDB" id="A0AAU8DU96"/>
<dbReference type="PANTHER" id="PTHR33361">
    <property type="entry name" value="GLR0591 PROTEIN"/>
    <property type="match status" value="1"/>
</dbReference>
<dbReference type="InterPro" id="IPR010281">
    <property type="entry name" value="DUF885"/>
</dbReference>
<organism evidence="1">
    <name type="scientific">Nakamurella sp. A5-74</name>
    <dbReference type="NCBI Taxonomy" id="3158264"/>
    <lineage>
        <taxon>Bacteria</taxon>
        <taxon>Bacillati</taxon>
        <taxon>Actinomycetota</taxon>
        <taxon>Actinomycetes</taxon>
        <taxon>Nakamurellales</taxon>
        <taxon>Nakamurellaceae</taxon>
        <taxon>Nakamurella</taxon>
    </lineage>
</organism>
<dbReference type="PANTHER" id="PTHR33361:SF2">
    <property type="entry name" value="DUF885 DOMAIN-CONTAINING PROTEIN"/>
    <property type="match status" value="1"/>
</dbReference>
<evidence type="ECO:0000313" key="1">
    <source>
        <dbReference type="EMBL" id="XCG65604.1"/>
    </source>
</evidence>
<gene>
    <name evidence="1" type="ORF">ABLG96_10170</name>
</gene>
<dbReference type="RefSeq" id="WP_353651209.1">
    <property type="nucleotide sequence ID" value="NZ_CP159218.1"/>
</dbReference>
<reference evidence="1" key="1">
    <citation type="submission" date="2024-05" db="EMBL/GenBank/DDBJ databases">
        <authorList>
            <person name="Cai S.Y."/>
            <person name="Jin L.M."/>
            <person name="Li H.R."/>
        </authorList>
    </citation>
    <scope>NUCLEOTIDE SEQUENCE</scope>
    <source>
        <strain evidence="1">A5-74</strain>
    </source>
</reference>